<dbReference type="SUPFAM" id="SSF82689">
    <property type="entry name" value="Mechanosensitive channel protein MscS (YggB), C-terminal domain"/>
    <property type="match status" value="1"/>
</dbReference>
<dbReference type="RefSeq" id="WP_208055316.1">
    <property type="nucleotide sequence ID" value="NZ_JAGEMK010000003.1"/>
</dbReference>
<dbReference type="PANTHER" id="PTHR30460">
    <property type="entry name" value="MODERATE CONDUCTANCE MECHANOSENSITIVE CHANNEL YBIO"/>
    <property type="match status" value="1"/>
</dbReference>
<feature type="transmembrane region" description="Helical" evidence="8">
    <location>
        <begin position="94"/>
        <end position="117"/>
    </location>
</feature>
<dbReference type="InterPro" id="IPR011066">
    <property type="entry name" value="MscS_channel_C_sf"/>
</dbReference>
<dbReference type="Gene3D" id="2.30.30.60">
    <property type="match status" value="1"/>
</dbReference>
<dbReference type="InterPro" id="IPR006685">
    <property type="entry name" value="MscS_channel_2nd"/>
</dbReference>
<evidence type="ECO:0000256" key="4">
    <source>
        <dbReference type="ARBA" id="ARBA00022692"/>
    </source>
</evidence>
<dbReference type="GO" id="GO:0005886">
    <property type="term" value="C:plasma membrane"/>
    <property type="evidence" value="ECO:0007669"/>
    <property type="project" value="UniProtKB-SubCell"/>
</dbReference>
<dbReference type="SUPFAM" id="SSF50182">
    <property type="entry name" value="Sm-like ribonucleoproteins"/>
    <property type="match status" value="1"/>
</dbReference>
<keyword evidence="4 8" id="KW-0812">Transmembrane</keyword>
<proteinExistence type="inferred from homology"/>
<protein>
    <submittedName>
        <fullName evidence="11">Mechanosensitive ion channel family protein</fullName>
    </submittedName>
</protein>
<reference evidence="11" key="1">
    <citation type="submission" date="2021-03" db="EMBL/GenBank/DDBJ databases">
        <title>Actinotalea soli sp. nov., isolated from soil.</title>
        <authorList>
            <person name="Ping W."/>
            <person name="Zhang J."/>
        </authorList>
    </citation>
    <scope>NUCLEOTIDE SEQUENCE</scope>
    <source>
        <strain evidence="11">BY-33</strain>
    </source>
</reference>
<evidence type="ECO:0000259" key="10">
    <source>
        <dbReference type="Pfam" id="PF21082"/>
    </source>
</evidence>
<dbReference type="GO" id="GO:0008381">
    <property type="term" value="F:mechanosensitive monoatomic ion channel activity"/>
    <property type="evidence" value="ECO:0007669"/>
    <property type="project" value="InterPro"/>
</dbReference>
<evidence type="ECO:0000256" key="5">
    <source>
        <dbReference type="ARBA" id="ARBA00022989"/>
    </source>
</evidence>
<evidence type="ECO:0000256" key="7">
    <source>
        <dbReference type="SAM" id="MobiDB-lite"/>
    </source>
</evidence>
<evidence type="ECO:0000256" key="2">
    <source>
        <dbReference type="ARBA" id="ARBA00008017"/>
    </source>
</evidence>
<evidence type="ECO:0000256" key="3">
    <source>
        <dbReference type="ARBA" id="ARBA00022475"/>
    </source>
</evidence>
<dbReference type="Gene3D" id="3.30.70.100">
    <property type="match status" value="1"/>
</dbReference>
<comment type="caution">
    <text evidence="11">The sequence shown here is derived from an EMBL/GenBank/DDBJ whole genome shotgun (WGS) entry which is preliminary data.</text>
</comment>
<evidence type="ECO:0000256" key="8">
    <source>
        <dbReference type="SAM" id="Phobius"/>
    </source>
</evidence>
<comment type="subcellular location">
    <subcellularLocation>
        <location evidence="1">Cell membrane</location>
        <topology evidence="1">Multi-pass membrane protein</topology>
    </subcellularLocation>
</comment>
<feature type="domain" description="Mechanosensitive ion channel MscS" evidence="9">
    <location>
        <begin position="140"/>
        <end position="203"/>
    </location>
</feature>
<accession>A0A939LP52</accession>
<dbReference type="SUPFAM" id="SSF82861">
    <property type="entry name" value="Mechanosensitive channel protein MscS (YggB), transmembrane region"/>
    <property type="match status" value="1"/>
</dbReference>
<evidence type="ECO:0000313" key="11">
    <source>
        <dbReference type="EMBL" id="MBO1751636.1"/>
    </source>
</evidence>
<name>A0A939LP52_9CELL</name>
<keyword evidence="5 8" id="KW-1133">Transmembrane helix</keyword>
<feature type="transmembrane region" description="Helical" evidence="8">
    <location>
        <begin position="23"/>
        <end position="43"/>
    </location>
</feature>
<dbReference type="Gene3D" id="1.10.287.1260">
    <property type="match status" value="1"/>
</dbReference>
<dbReference type="InterPro" id="IPR011014">
    <property type="entry name" value="MscS_channel_TM-2"/>
</dbReference>
<dbReference type="EMBL" id="JAGEMK010000003">
    <property type="protein sequence ID" value="MBO1751636.1"/>
    <property type="molecule type" value="Genomic_DNA"/>
</dbReference>
<dbReference type="AlphaFoldDB" id="A0A939LP52"/>
<keyword evidence="3" id="KW-1003">Cell membrane</keyword>
<sequence>MDDAPAPVTWIQEFLDWFLGAPLQTLIAIAAAVVLLAVARWLVARAVRSIVEGGASVRSKAGNLLTRAGAGNLAAESNPLLVARRVQRAETMGSVLRSTAGLVVGIILLTALANIYGWELGPLVASAGVVGVALGFGAQTLVKDFLSGIFMLVEDQYGVGDVVDLGEASGVVEAIGLRVTQIRDLSGTLWYVRNGEVLRVGNMTQGWSKALVEVLVSPDADVPRATALLRTAAQEVAEHEELGRLLLAEADVTAYEDLTAEGVRLRLMVKTAPAQQWLVQRELRARIRDLFAAEGLPLALPRREVLVERDAPGPVAEGAPTRQDQSSTG</sequence>
<comment type="similarity">
    <text evidence="2">Belongs to the MscS (TC 1.A.23) family.</text>
</comment>
<dbReference type="InterPro" id="IPR049278">
    <property type="entry name" value="MS_channel_C"/>
</dbReference>
<evidence type="ECO:0000256" key="6">
    <source>
        <dbReference type="ARBA" id="ARBA00023136"/>
    </source>
</evidence>
<dbReference type="Pfam" id="PF00924">
    <property type="entry name" value="MS_channel_2nd"/>
    <property type="match status" value="1"/>
</dbReference>
<dbReference type="InterPro" id="IPR010920">
    <property type="entry name" value="LSM_dom_sf"/>
</dbReference>
<evidence type="ECO:0000259" key="9">
    <source>
        <dbReference type="Pfam" id="PF00924"/>
    </source>
</evidence>
<feature type="domain" description="Mechanosensitive ion channel MscS C-terminal" evidence="10">
    <location>
        <begin position="218"/>
        <end position="296"/>
    </location>
</feature>
<keyword evidence="6 8" id="KW-0472">Membrane</keyword>
<evidence type="ECO:0000313" key="12">
    <source>
        <dbReference type="Proteomes" id="UP000664209"/>
    </source>
</evidence>
<dbReference type="FunFam" id="2.30.30.60:FF:000001">
    <property type="entry name" value="MscS Mechanosensitive ion channel"/>
    <property type="match status" value="1"/>
</dbReference>
<dbReference type="Proteomes" id="UP000664209">
    <property type="component" value="Unassembled WGS sequence"/>
</dbReference>
<gene>
    <name evidence="11" type="ORF">J4G33_07440</name>
</gene>
<dbReference type="PANTHER" id="PTHR30460:SF0">
    <property type="entry name" value="MODERATE CONDUCTANCE MECHANOSENSITIVE CHANNEL YBIO"/>
    <property type="match status" value="1"/>
</dbReference>
<dbReference type="InterPro" id="IPR023408">
    <property type="entry name" value="MscS_beta-dom_sf"/>
</dbReference>
<feature type="region of interest" description="Disordered" evidence="7">
    <location>
        <begin position="309"/>
        <end position="329"/>
    </location>
</feature>
<dbReference type="InterPro" id="IPR045276">
    <property type="entry name" value="YbiO_bact"/>
</dbReference>
<dbReference type="Pfam" id="PF21082">
    <property type="entry name" value="MS_channel_3rd"/>
    <property type="match status" value="1"/>
</dbReference>
<evidence type="ECO:0000256" key="1">
    <source>
        <dbReference type="ARBA" id="ARBA00004651"/>
    </source>
</evidence>
<keyword evidence="12" id="KW-1185">Reference proteome</keyword>
<feature type="transmembrane region" description="Helical" evidence="8">
    <location>
        <begin position="123"/>
        <end position="142"/>
    </location>
</feature>
<organism evidence="11 12">
    <name type="scientific">Actinotalea soli</name>
    <dbReference type="NCBI Taxonomy" id="2819234"/>
    <lineage>
        <taxon>Bacteria</taxon>
        <taxon>Bacillati</taxon>
        <taxon>Actinomycetota</taxon>
        <taxon>Actinomycetes</taxon>
        <taxon>Micrococcales</taxon>
        <taxon>Cellulomonadaceae</taxon>
        <taxon>Actinotalea</taxon>
    </lineage>
</organism>